<name>B6IEE6_CAEBR</name>
<sequence length="18" mass="2117">MFSPKMDNPPNFMHLSSH</sequence>
<dbReference type="HOGENOM" id="CLU_3431048_0_0_1"/>
<evidence type="ECO:0000313" key="1">
    <source>
        <dbReference type="EMBL" id="CAR98276.1"/>
    </source>
</evidence>
<dbReference type="CTD" id="68917534"/>
<protein>
    <submittedName>
        <fullName evidence="1">Protein CBG26052</fullName>
    </submittedName>
</protein>
<dbReference type="InParanoid" id="B6IEE6"/>
<dbReference type="Proteomes" id="UP000008549">
    <property type="component" value="Unassembled WGS sequence"/>
</dbReference>
<organism evidence="1 2">
    <name type="scientific">Caenorhabditis briggsae</name>
    <dbReference type="NCBI Taxonomy" id="6238"/>
    <lineage>
        <taxon>Eukaryota</taxon>
        <taxon>Metazoa</taxon>
        <taxon>Ecdysozoa</taxon>
        <taxon>Nematoda</taxon>
        <taxon>Chromadorea</taxon>
        <taxon>Rhabditida</taxon>
        <taxon>Rhabditina</taxon>
        <taxon>Rhabditomorpha</taxon>
        <taxon>Rhabditoidea</taxon>
        <taxon>Rhabditidae</taxon>
        <taxon>Peloderinae</taxon>
        <taxon>Caenorhabditis</taxon>
    </lineage>
</organism>
<keyword evidence="2" id="KW-1185">Reference proteome</keyword>
<dbReference type="KEGG" id="cbr:CBG_26052"/>
<dbReference type="EMBL" id="HE601477">
    <property type="protein sequence ID" value="CAR98276.1"/>
    <property type="molecule type" value="Genomic_DNA"/>
</dbReference>
<accession>B6IEE6</accession>
<dbReference type="RefSeq" id="XP_045097849.1">
    <property type="nucleotide sequence ID" value="XM_045244518.1"/>
</dbReference>
<proteinExistence type="predicted"/>
<evidence type="ECO:0000313" key="2">
    <source>
        <dbReference type="Proteomes" id="UP000008549"/>
    </source>
</evidence>
<reference evidence="1 2" key="2">
    <citation type="journal article" date="2011" name="PLoS Genet.">
        <title>Caenorhabditis briggsae recombinant inbred line genotypes reveal inter-strain incompatibility and the evolution of recombination.</title>
        <authorList>
            <person name="Ross J.A."/>
            <person name="Koboldt D.C."/>
            <person name="Staisch J.E."/>
            <person name="Chamberlin H.M."/>
            <person name="Gupta B.P."/>
            <person name="Miller R.D."/>
            <person name="Baird S.E."/>
            <person name="Haag E.S."/>
        </authorList>
    </citation>
    <scope>NUCLEOTIDE SEQUENCE [LARGE SCALE GENOMIC DNA]</scope>
    <source>
        <strain evidence="1 2">AF16</strain>
    </source>
</reference>
<gene>
    <name evidence="1" type="ORF">CBG26052</name>
    <name evidence="1" type="ORF">CBG_26052</name>
</gene>
<dbReference type="GeneID" id="68917534"/>
<reference evidence="1 2" key="1">
    <citation type="journal article" date="2003" name="PLoS Biol.">
        <title>The genome sequence of Caenorhabditis briggsae: a platform for comparative genomics.</title>
        <authorList>
            <person name="Stein L.D."/>
            <person name="Bao Z."/>
            <person name="Blasiar D."/>
            <person name="Blumenthal T."/>
            <person name="Brent M.R."/>
            <person name="Chen N."/>
            <person name="Chinwalla A."/>
            <person name="Clarke L."/>
            <person name="Clee C."/>
            <person name="Coghlan A."/>
            <person name="Coulson A."/>
            <person name="D'Eustachio P."/>
            <person name="Fitch D.H."/>
            <person name="Fulton L.A."/>
            <person name="Fulton R.E."/>
            <person name="Griffiths-Jones S."/>
            <person name="Harris T.W."/>
            <person name="Hillier L.W."/>
            <person name="Kamath R."/>
            <person name="Kuwabara P.E."/>
            <person name="Mardis E.R."/>
            <person name="Marra M.A."/>
            <person name="Miner T.L."/>
            <person name="Minx P."/>
            <person name="Mullikin J.C."/>
            <person name="Plumb R.W."/>
            <person name="Rogers J."/>
            <person name="Schein J.E."/>
            <person name="Sohrmann M."/>
            <person name="Spieth J."/>
            <person name="Stajich J.E."/>
            <person name="Wei C."/>
            <person name="Willey D."/>
            <person name="Wilson R.K."/>
            <person name="Durbin R."/>
            <person name="Waterston R.H."/>
        </authorList>
    </citation>
    <scope>NUCLEOTIDE SEQUENCE [LARGE SCALE GENOMIC DNA]</scope>
    <source>
        <strain evidence="1 2">AF16</strain>
    </source>
</reference>
<dbReference type="AlphaFoldDB" id="B6IEE6"/>